<dbReference type="Proteomes" id="UP000320888">
    <property type="component" value="Unassembled WGS sequence"/>
</dbReference>
<proteinExistence type="predicted"/>
<dbReference type="InterPro" id="IPR027805">
    <property type="entry name" value="Transposase_HTH_dom"/>
</dbReference>
<accession>A0A553Z771</accession>
<reference evidence="3 4" key="1">
    <citation type="submission" date="2019-07" db="EMBL/GenBank/DDBJ databases">
        <title>Draft genome for Streptomyces benahoarensis MZ03-48.</title>
        <authorList>
            <person name="Gonzalez-Pimentel J.L."/>
        </authorList>
    </citation>
    <scope>NUCLEOTIDE SEQUENCE [LARGE SCALE GENOMIC DNA]</scope>
    <source>
        <strain evidence="3 4">MZ03-48</strain>
    </source>
</reference>
<keyword evidence="4" id="KW-1185">Reference proteome</keyword>
<name>A0A553Z771_9ACTN</name>
<feature type="compositionally biased region" description="Basic and acidic residues" evidence="1">
    <location>
        <begin position="19"/>
        <end position="47"/>
    </location>
</feature>
<dbReference type="AlphaFoldDB" id="A0A553Z771"/>
<gene>
    <name evidence="3" type="ORF">FNZ23_18720</name>
</gene>
<comment type="caution">
    <text evidence="3">The sequence shown here is derived from an EMBL/GenBank/DDBJ whole genome shotgun (WGS) entry which is preliminary data.</text>
</comment>
<evidence type="ECO:0000259" key="2">
    <source>
        <dbReference type="Pfam" id="PF13613"/>
    </source>
</evidence>
<sequence length="148" mass="16136">HRPRPGLSPSQPRLAPRPGTDRHDDRTAGPADPHADPRPRDRRESLRHQQRGGGRLRARDAGAKDTLTAPARILATVLHQRKIGTHDLLAALFGVTRSTMSRAVQEVQPLLAEHGHTIPPSTARFRTPADAAAFLTPEAAQREIKSAC</sequence>
<evidence type="ECO:0000313" key="3">
    <source>
        <dbReference type="EMBL" id="TSB37277.1"/>
    </source>
</evidence>
<dbReference type="EMBL" id="VKLS01000243">
    <property type="protein sequence ID" value="TSB37277.1"/>
    <property type="molecule type" value="Genomic_DNA"/>
</dbReference>
<feature type="domain" description="Transposase Helix-turn-helix" evidence="2">
    <location>
        <begin position="72"/>
        <end position="115"/>
    </location>
</feature>
<evidence type="ECO:0000256" key="1">
    <source>
        <dbReference type="SAM" id="MobiDB-lite"/>
    </source>
</evidence>
<protein>
    <submittedName>
        <fullName evidence="3">Transposase family protein</fullName>
    </submittedName>
</protein>
<organism evidence="3 4">
    <name type="scientific">Streptomyces benahoarensis</name>
    <dbReference type="NCBI Taxonomy" id="2595054"/>
    <lineage>
        <taxon>Bacteria</taxon>
        <taxon>Bacillati</taxon>
        <taxon>Actinomycetota</taxon>
        <taxon>Actinomycetes</taxon>
        <taxon>Kitasatosporales</taxon>
        <taxon>Streptomycetaceae</taxon>
        <taxon>Streptomyces</taxon>
    </lineage>
</organism>
<feature type="non-terminal residue" evidence="3">
    <location>
        <position position="1"/>
    </location>
</feature>
<dbReference type="Pfam" id="PF13613">
    <property type="entry name" value="HTH_Tnp_4"/>
    <property type="match status" value="1"/>
</dbReference>
<feature type="region of interest" description="Disordered" evidence="1">
    <location>
        <begin position="1"/>
        <end position="66"/>
    </location>
</feature>
<evidence type="ECO:0000313" key="4">
    <source>
        <dbReference type="Proteomes" id="UP000320888"/>
    </source>
</evidence>